<evidence type="ECO:0000313" key="1">
    <source>
        <dbReference type="EMBL" id="CDW45527.1"/>
    </source>
</evidence>
<dbReference type="EMBL" id="HACA01028166">
    <property type="protein sequence ID" value="CDW45527.1"/>
    <property type="molecule type" value="Transcribed_RNA"/>
</dbReference>
<accession>A0A0K2V5V0</accession>
<reference evidence="1" key="1">
    <citation type="submission" date="2014-05" db="EMBL/GenBank/DDBJ databases">
        <authorList>
            <person name="Chronopoulou M."/>
        </authorList>
    </citation>
    <scope>NUCLEOTIDE SEQUENCE</scope>
    <source>
        <tissue evidence="1">Whole organism</tissue>
    </source>
</reference>
<dbReference type="AlphaFoldDB" id="A0A0K2V5V0"/>
<proteinExistence type="predicted"/>
<organism evidence="1">
    <name type="scientific">Lepeophtheirus salmonis</name>
    <name type="common">Salmon louse</name>
    <name type="synonym">Caligus salmonis</name>
    <dbReference type="NCBI Taxonomy" id="72036"/>
    <lineage>
        <taxon>Eukaryota</taxon>
        <taxon>Metazoa</taxon>
        <taxon>Ecdysozoa</taxon>
        <taxon>Arthropoda</taxon>
        <taxon>Crustacea</taxon>
        <taxon>Multicrustacea</taxon>
        <taxon>Hexanauplia</taxon>
        <taxon>Copepoda</taxon>
        <taxon>Siphonostomatoida</taxon>
        <taxon>Caligidae</taxon>
        <taxon>Lepeophtheirus</taxon>
    </lineage>
</organism>
<sequence>MADLNFIIRRKANQAKPQKRRVDSFLGWGILSNINSLLCLMIL</sequence>
<name>A0A0K2V5V0_LEPSM</name>
<protein>
    <submittedName>
        <fullName evidence="1">Uncharacterized protein</fullName>
    </submittedName>
</protein>